<evidence type="ECO:0000256" key="7">
    <source>
        <dbReference type="ARBA" id="ARBA00023136"/>
    </source>
</evidence>
<feature type="transmembrane region" description="Helical" evidence="9">
    <location>
        <begin position="211"/>
        <end position="234"/>
    </location>
</feature>
<dbReference type="GO" id="GO:0006865">
    <property type="term" value="P:amino acid transport"/>
    <property type="evidence" value="ECO:0007669"/>
    <property type="project" value="UniProtKB-KW"/>
</dbReference>
<feature type="transmembrane region" description="Helical" evidence="9">
    <location>
        <begin position="85"/>
        <end position="104"/>
    </location>
</feature>
<keyword evidence="2" id="KW-0813">Transport</keyword>
<reference evidence="10 11" key="1">
    <citation type="submission" date="2018-06" db="EMBL/GenBank/DDBJ databases">
        <title>Extensive metabolic versatility and redundancy in microbially diverse, dynamic hydrothermal sediments.</title>
        <authorList>
            <person name="Dombrowski N."/>
            <person name="Teske A."/>
            <person name="Baker B.J."/>
        </authorList>
    </citation>
    <scope>NUCLEOTIDE SEQUENCE [LARGE SCALE GENOMIC DNA]</scope>
    <source>
        <strain evidence="10">B3_G15</strain>
    </source>
</reference>
<evidence type="ECO:0000256" key="9">
    <source>
        <dbReference type="SAM" id="Phobius"/>
    </source>
</evidence>
<dbReference type="InterPro" id="IPR052157">
    <property type="entry name" value="BCAA_transport_permease"/>
</dbReference>
<protein>
    <submittedName>
        <fullName evidence="10">Branched-chain amino acid ABC transporter permease</fullName>
    </submittedName>
</protein>
<evidence type="ECO:0000256" key="6">
    <source>
        <dbReference type="ARBA" id="ARBA00022989"/>
    </source>
</evidence>
<dbReference type="GO" id="GO:0022857">
    <property type="term" value="F:transmembrane transporter activity"/>
    <property type="evidence" value="ECO:0007669"/>
    <property type="project" value="InterPro"/>
</dbReference>
<proteinExistence type="inferred from homology"/>
<dbReference type="PANTHER" id="PTHR11795">
    <property type="entry name" value="BRANCHED-CHAIN AMINO ACID TRANSPORT SYSTEM PERMEASE PROTEIN LIVH"/>
    <property type="match status" value="1"/>
</dbReference>
<evidence type="ECO:0000313" key="11">
    <source>
        <dbReference type="Proteomes" id="UP000280417"/>
    </source>
</evidence>
<evidence type="ECO:0000256" key="3">
    <source>
        <dbReference type="ARBA" id="ARBA00022475"/>
    </source>
</evidence>
<comment type="caution">
    <text evidence="10">The sequence shown here is derived from an EMBL/GenBank/DDBJ whole genome shotgun (WGS) entry which is preliminary data.</text>
</comment>
<dbReference type="GO" id="GO:0005886">
    <property type="term" value="C:plasma membrane"/>
    <property type="evidence" value="ECO:0007669"/>
    <property type="project" value="UniProtKB-SubCell"/>
</dbReference>
<dbReference type="EMBL" id="QMQA01000378">
    <property type="protein sequence ID" value="RLE09245.1"/>
    <property type="molecule type" value="Genomic_DNA"/>
</dbReference>
<dbReference type="InterPro" id="IPR001851">
    <property type="entry name" value="ABC_transp_permease"/>
</dbReference>
<evidence type="ECO:0000256" key="5">
    <source>
        <dbReference type="ARBA" id="ARBA00022970"/>
    </source>
</evidence>
<dbReference type="CDD" id="cd06582">
    <property type="entry name" value="TM_PBP1_LivH_like"/>
    <property type="match status" value="1"/>
</dbReference>
<feature type="transmembrane region" description="Helical" evidence="9">
    <location>
        <begin position="163"/>
        <end position="180"/>
    </location>
</feature>
<feature type="transmembrane region" description="Helical" evidence="9">
    <location>
        <begin position="62"/>
        <end position="79"/>
    </location>
</feature>
<evidence type="ECO:0000256" key="8">
    <source>
        <dbReference type="ARBA" id="ARBA00037998"/>
    </source>
</evidence>
<keyword evidence="4 9" id="KW-0812">Transmembrane</keyword>
<name>A0A662D711_UNCAE</name>
<keyword evidence="3" id="KW-1003">Cell membrane</keyword>
<dbReference type="Proteomes" id="UP000280417">
    <property type="component" value="Unassembled WGS sequence"/>
</dbReference>
<evidence type="ECO:0000256" key="1">
    <source>
        <dbReference type="ARBA" id="ARBA00004651"/>
    </source>
</evidence>
<evidence type="ECO:0000256" key="2">
    <source>
        <dbReference type="ARBA" id="ARBA00022448"/>
    </source>
</evidence>
<evidence type="ECO:0000313" key="10">
    <source>
        <dbReference type="EMBL" id="RLE09245.1"/>
    </source>
</evidence>
<comment type="similarity">
    <text evidence="8">Belongs to the binding-protein-dependent transport system permease family. LivHM subfamily.</text>
</comment>
<organism evidence="10 11">
    <name type="scientific">Aerophobetes bacterium</name>
    <dbReference type="NCBI Taxonomy" id="2030807"/>
    <lineage>
        <taxon>Bacteria</taxon>
        <taxon>Candidatus Aerophobota</taxon>
    </lineage>
</organism>
<gene>
    <name evidence="10" type="ORF">DRJ04_10055</name>
</gene>
<feature type="transmembrane region" description="Helical" evidence="9">
    <location>
        <begin position="27"/>
        <end position="50"/>
    </location>
</feature>
<dbReference type="PANTHER" id="PTHR11795:SF445">
    <property type="entry name" value="AMINO ACID ABC TRANSPORTER PERMEASE PROTEIN"/>
    <property type="match status" value="1"/>
</dbReference>
<dbReference type="AlphaFoldDB" id="A0A662D711"/>
<dbReference type="Pfam" id="PF02653">
    <property type="entry name" value="BPD_transp_2"/>
    <property type="match status" value="1"/>
</dbReference>
<feature type="transmembrane region" description="Helical" evidence="9">
    <location>
        <begin position="285"/>
        <end position="303"/>
    </location>
</feature>
<comment type="subcellular location">
    <subcellularLocation>
        <location evidence="1">Cell membrane</location>
        <topology evidence="1">Multi-pass membrane protein</topology>
    </subcellularLocation>
</comment>
<feature type="transmembrane region" description="Helical" evidence="9">
    <location>
        <begin position="240"/>
        <end position="273"/>
    </location>
</feature>
<keyword evidence="6 9" id="KW-1133">Transmembrane helix</keyword>
<evidence type="ECO:0000256" key="4">
    <source>
        <dbReference type="ARBA" id="ARBA00022692"/>
    </source>
</evidence>
<accession>A0A662D711</accession>
<keyword evidence="7 9" id="KW-0472">Membrane</keyword>
<sequence length="305" mass="32883">MFPQVVKRPTTLSGFSNKGKMTLAAEITVAGILMGFIFALAALGLTLIFGVMNIVNFAHGEFLMIGMYSAFLTSTFLSIEPLLSLPFVALVGFLLGIMSYYLLIRYLLRGPMIAQLFGTFGLMLFLRYFVMFVLGPNPRAIHKGILIGKILSFGPLTLDVSKLAAAGFSLMLFVLISWMIEKTKLGRALKATSIDAEAAGYMGIDTEKMNALAWGIGGATAGIAGGLLANFYYITPTVGMLFVMIAFTTVALGGFGSVKGAFIAGLIVGLIMMTAGHYLSQIKLTFVYLAYFLVVVLKPRGFFGW</sequence>
<keyword evidence="5" id="KW-0029">Amino-acid transport</keyword>
<feature type="transmembrane region" description="Helical" evidence="9">
    <location>
        <begin position="116"/>
        <end position="134"/>
    </location>
</feature>